<feature type="transmembrane region" description="Helical" evidence="1">
    <location>
        <begin position="32"/>
        <end position="57"/>
    </location>
</feature>
<dbReference type="Proteomes" id="UP000049222">
    <property type="component" value="Unassembled WGS sequence"/>
</dbReference>
<evidence type="ECO:0000313" key="3">
    <source>
        <dbReference type="Proteomes" id="UP000049222"/>
    </source>
</evidence>
<accession>A0A0M6YIE3</accession>
<sequence>MIATVVLPLALLALTAWVVPWVLSKVLPEGVFWLLLIGVLSAVALTVVSALGFYVLYGQAGEAVLDAAPWHFVVLSARAALVWGPVMVLSLANIPKGWKEAVW</sequence>
<keyword evidence="1" id="KW-0472">Membrane</keyword>
<keyword evidence="1" id="KW-1133">Transmembrane helix</keyword>
<dbReference type="EMBL" id="CXSU01000011">
    <property type="protein sequence ID" value="CTQ49720.1"/>
    <property type="molecule type" value="Genomic_DNA"/>
</dbReference>
<keyword evidence="1" id="KW-0812">Transmembrane</keyword>
<keyword evidence="3" id="KW-1185">Reference proteome</keyword>
<dbReference type="RefSeq" id="WP_055084518.1">
    <property type="nucleotide sequence ID" value="NZ_CXSU01000011.1"/>
</dbReference>
<dbReference type="OrthoDB" id="7652057at2"/>
<proteinExistence type="predicted"/>
<name>A0A0M6YIE3_9RHOB</name>
<gene>
    <name evidence="2" type="ORF">JDO7802_01736</name>
</gene>
<feature type="transmembrane region" description="Helical" evidence="1">
    <location>
        <begin position="69"/>
        <end position="94"/>
    </location>
</feature>
<dbReference type="AlphaFoldDB" id="A0A0M6YIE3"/>
<evidence type="ECO:0000313" key="2">
    <source>
        <dbReference type="EMBL" id="CTQ49720.1"/>
    </source>
</evidence>
<protein>
    <submittedName>
        <fullName evidence="2">Uncharacterized protein</fullName>
    </submittedName>
</protein>
<dbReference type="STRING" id="420998.JDO7802_01736"/>
<organism evidence="2 3">
    <name type="scientific">Jannaschia donghaensis</name>
    <dbReference type="NCBI Taxonomy" id="420998"/>
    <lineage>
        <taxon>Bacteria</taxon>
        <taxon>Pseudomonadati</taxon>
        <taxon>Pseudomonadota</taxon>
        <taxon>Alphaproteobacteria</taxon>
        <taxon>Rhodobacterales</taxon>
        <taxon>Roseobacteraceae</taxon>
        <taxon>Jannaschia</taxon>
    </lineage>
</organism>
<evidence type="ECO:0000256" key="1">
    <source>
        <dbReference type="SAM" id="Phobius"/>
    </source>
</evidence>
<reference evidence="2 3" key="1">
    <citation type="submission" date="2015-07" db="EMBL/GenBank/DDBJ databases">
        <authorList>
            <person name="Noorani M."/>
        </authorList>
    </citation>
    <scope>NUCLEOTIDE SEQUENCE [LARGE SCALE GENOMIC DNA]</scope>
    <source>
        <strain evidence="2 3">CECT 7802</strain>
    </source>
</reference>